<protein>
    <submittedName>
        <fullName evidence="3">Uncharacterized protein</fullName>
    </submittedName>
</protein>
<gene>
    <name evidence="1" type="ORF">ERS013165_01850</name>
    <name evidence="3" type="ORF">ERS013200_00633</name>
    <name evidence="2" type="ORF">ERS013201_00034</name>
</gene>
<evidence type="ECO:0000313" key="1">
    <source>
        <dbReference type="EMBL" id="CSA54642.1"/>
    </source>
</evidence>
<accession>A0A655U4Q8</accession>
<dbReference type="EMBL" id="CWOW01000008">
    <property type="protein sequence ID" value="CSA54642.1"/>
    <property type="molecule type" value="Genomic_DNA"/>
</dbReference>
<name>A0A655U4Q8_VIBCL</name>
<evidence type="ECO:0000313" key="4">
    <source>
        <dbReference type="Proteomes" id="UP000041770"/>
    </source>
</evidence>
<dbReference type="AlphaFoldDB" id="A0A655U4Q8"/>
<evidence type="ECO:0000313" key="6">
    <source>
        <dbReference type="Proteomes" id="UP000046067"/>
    </source>
</evidence>
<dbReference type="Proteomes" id="UP000041770">
    <property type="component" value="Unassembled WGS sequence"/>
</dbReference>
<evidence type="ECO:0000313" key="2">
    <source>
        <dbReference type="EMBL" id="CSB50222.1"/>
    </source>
</evidence>
<evidence type="ECO:0000313" key="3">
    <source>
        <dbReference type="EMBL" id="CSC13554.1"/>
    </source>
</evidence>
<evidence type="ECO:0000313" key="5">
    <source>
        <dbReference type="Proteomes" id="UP000044806"/>
    </source>
</evidence>
<dbReference type="EMBL" id="CWQJ01000001">
    <property type="protein sequence ID" value="CSB50222.1"/>
    <property type="molecule type" value="Genomic_DNA"/>
</dbReference>
<dbReference type="Proteomes" id="UP000044806">
    <property type="component" value="Unassembled WGS sequence"/>
</dbReference>
<dbReference type="EMBL" id="CWQY01000003">
    <property type="protein sequence ID" value="CSC13554.1"/>
    <property type="molecule type" value="Genomic_DNA"/>
</dbReference>
<dbReference type="Proteomes" id="UP000046067">
    <property type="component" value="Unassembled WGS sequence"/>
</dbReference>
<proteinExistence type="predicted"/>
<sequence>MGEVFEVQIEIINAVIQFCRVVVTQTLWIQVIQVSAGFHKRTFRLRHFRAIDGHITMHKHVGRFTETRAIEHGRPEQAVEINDVFTDEMVKLGFAVFIPVFVKVQIATLVAQVFE</sequence>
<organism evidence="3 4">
    <name type="scientific">Vibrio cholerae</name>
    <dbReference type="NCBI Taxonomy" id="666"/>
    <lineage>
        <taxon>Bacteria</taxon>
        <taxon>Pseudomonadati</taxon>
        <taxon>Pseudomonadota</taxon>
        <taxon>Gammaproteobacteria</taxon>
        <taxon>Vibrionales</taxon>
        <taxon>Vibrionaceae</taxon>
        <taxon>Vibrio</taxon>
    </lineage>
</organism>
<reference evidence="4 5" key="1">
    <citation type="submission" date="2015-07" db="EMBL/GenBank/DDBJ databases">
        <authorList>
            <consortium name="Pathogen Informatics"/>
        </authorList>
    </citation>
    <scope>NUCLEOTIDE SEQUENCE [LARGE SCALE GENOMIC DNA]</scope>
    <source>
        <strain evidence="3 4">A316</strain>
        <strain evidence="2 6">A325</strain>
        <strain evidence="1 5">A51</strain>
    </source>
</reference>